<dbReference type="RefSeq" id="WP_084577763.1">
    <property type="nucleotide sequence ID" value="NZ_CP155572.1"/>
</dbReference>
<dbReference type="Gene3D" id="3.30.70.1320">
    <property type="entry name" value="Multidrug efflux transporter AcrB pore domain like"/>
    <property type="match status" value="1"/>
</dbReference>
<dbReference type="AlphaFoldDB" id="A0A1W2ECL5"/>
<dbReference type="InterPro" id="IPR001036">
    <property type="entry name" value="Acrflvin-R"/>
</dbReference>
<feature type="transmembrane region" description="Helical" evidence="1">
    <location>
        <begin position="332"/>
        <end position="351"/>
    </location>
</feature>
<feature type="transmembrane region" description="Helical" evidence="1">
    <location>
        <begin position="12"/>
        <end position="32"/>
    </location>
</feature>
<feature type="transmembrane region" description="Helical" evidence="1">
    <location>
        <begin position="461"/>
        <end position="488"/>
    </location>
</feature>
<dbReference type="SUPFAM" id="SSF82866">
    <property type="entry name" value="Multidrug efflux transporter AcrB transmembrane domain"/>
    <property type="match status" value="2"/>
</dbReference>
<sequence length="1031" mass="110336">MKITEISIKRPVFATVIILALVVLGLVSYTSLNVDQYPSVETPIVAVTVLYPGASPEQVETKVTQHVEEAVSVVAGVEHVTSTINEGSSSTVIQFTMETNADAAAQDVRDKLGGLQAKLPEDAKAPIISRFDPSDTPIMSLALTGELSQRELTVLAEDILVKRLKAVNGVAAADIKGGLDREIQIQLDSNQLSAYGLTIPEVLNSLRNENVDSPGGKVTDGQRETGLRAIGSITATNQFLSIPVGQRDGVQLYVKNIASIKDTTKDISTITKVNDKLALGVDIMKQSGSNTVQVVENIKGQMDSIKKELPPGVDLVVVRDNSRTINESVHDVQFNLVVGGLLAVAIVFLFLGNWKSTIIAGIAIPVSVITAFLAMKVLNFTLNTMSLLALSLAVGLLIDDAIVVIENIVRHLEMGKDKFTAALEGTNEIGLAVMATTFTLVAVFLPVGMMNGMVGQFFKEFGITVAASVLVSLFVAVTLTPMLSAKYLDHTEIKGKSKLGQLWLAWNGKFDEWTVKYGEFLRKALVQRRTVILVAVGLFIGSLALLPLLGSTFVPDADNGEFTVTATVDPGMNITAVGQMADDIVQTVHGIPEVTMTYSVANTKNITILTKLTPKNERTISDNEIIADLRQQLSDIAGANVSVSKQSGVGSGGKPVSLVIQGQSLEVLSEIAEQVEQVVASVPGAVEVSSSYEAGNPDAQIVVNKDRAADLGISAASIADTLQTMFNGKIVTQYKEGDDAYDVRLIQDPKDRRVLADVNSVYLSSTARSKNGQPVMVPLSQVTDTVYATSPAQIKRYDNQQQITISANLSGISLGEFNNAFNKKAAEINMPDGYKFITTGQSKSMNDAFSSMILALGMAVLFIFFVLAAQFESYLDPFAIMIALPLAIIGAIVGLLVMGSDLSIMSIIGIIMLMGLVTKNAILLVDFAKQRRAQGIERNEALVEAAVQRMRPIIMTTTAMIAGMIPLALGIGPGAEARAPMAHAIIGGLVTSTILTLVVVPVVYTLFDDLQNIEFSLKKWKKANVEQQIVD</sequence>
<feature type="transmembrane region" description="Helical" evidence="1">
    <location>
        <begin position="530"/>
        <end position="549"/>
    </location>
</feature>
<name>A0A1W2ECL5_9FIRM</name>
<evidence type="ECO:0000313" key="2">
    <source>
        <dbReference type="EMBL" id="SMD07494.1"/>
    </source>
</evidence>
<feature type="transmembrane region" description="Helical" evidence="1">
    <location>
        <begin position="904"/>
        <end position="928"/>
    </location>
</feature>
<feature type="transmembrane region" description="Helical" evidence="1">
    <location>
        <begin position="429"/>
        <end position="449"/>
    </location>
</feature>
<evidence type="ECO:0000256" key="1">
    <source>
        <dbReference type="SAM" id="Phobius"/>
    </source>
</evidence>
<dbReference type="Pfam" id="PF00873">
    <property type="entry name" value="ACR_tran"/>
    <property type="match status" value="1"/>
</dbReference>
<feature type="transmembrane region" description="Helical" evidence="1">
    <location>
        <begin position="387"/>
        <end position="409"/>
    </location>
</feature>
<proteinExistence type="predicted"/>
<reference evidence="2 3" key="1">
    <citation type="submission" date="2017-04" db="EMBL/GenBank/DDBJ databases">
        <authorList>
            <person name="Afonso C.L."/>
            <person name="Miller P.J."/>
            <person name="Scott M.A."/>
            <person name="Spackman E."/>
            <person name="Goraichik I."/>
            <person name="Dimitrov K.M."/>
            <person name="Suarez D.L."/>
            <person name="Swayne D.E."/>
        </authorList>
    </citation>
    <scope>NUCLEOTIDE SEQUENCE [LARGE SCALE GENOMIC DNA]</scope>
    <source>
        <strain evidence="2 3">DSM 5090</strain>
    </source>
</reference>
<dbReference type="GO" id="GO:0005886">
    <property type="term" value="C:plasma membrane"/>
    <property type="evidence" value="ECO:0007669"/>
    <property type="project" value="TreeGrafter"/>
</dbReference>
<feature type="transmembrane region" description="Helical" evidence="1">
    <location>
        <begin position="848"/>
        <end position="871"/>
    </location>
</feature>
<dbReference type="EMBL" id="FWXI01000023">
    <property type="protein sequence ID" value="SMD07494.1"/>
    <property type="molecule type" value="Genomic_DNA"/>
</dbReference>
<accession>A0A1W2ECL5</accession>
<gene>
    <name evidence="2" type="ORF">SAMN04488500_12328</name>
</gene>
<feature type="transmembrane region" description="Helical" evidence="1">
    <location>
        <begin position="953"/>
        <end position="972"/>
    </location>
</feature>
<dbReference type="Gene3D" id="3.30.2090.10">
    <property type="entry name" value="Multidrug efflux transporter AcrB TolC docking domain, DN and DC subdomains"/>
    <property type="match status" value="2"/>
</dbReference>
<dbReference type="GO" id="GO:0042910">
    <property type="term" value="F:xenobiotic transmembrane transporter activity"/>
    <property type="evidence" value="ECO:0007669"/>
    <property type="project" value="TreeGrafter"/>
</dbReference>
<dbReference type="InterPro" id="IPR027463">
    <property type="entry name" value="AcrB_DN_DC_subdom"/>
</dbReference>
<keyword evidence="1" id="KW-1133">Transmembrane helix</keyword>
<dbReference type="Gene3D" id="3.30.70.1430">
    <property type="entry name" value="Multidrug efflux transporter AcrB pore domain"/>
    <property type="match status" value="2"/>
</dbReference>
<protein>
    <submittedName>
        <fullName evidence="2">Hydrophobic/amphiphilic exporter-1, HAE1 family</fullName>
    </submittedName>
</protein>
<feature type="transmembrane region" description="Helical" evidence="1">
    <location>
        <begin position="878"/>
        <end position="898"/>
    </location>
</feature>
<dbReference type="STRING" id="112901.SAMN04488500_12328"/>
<dbReference type="Gene3D" id="3.30.70.1440">
    <property type="entry name" value="Multidrug efflux transporter AcrB pore domain"/>
    <property type="match status" value="1"/>
</dbReference>
<dbReference type="PRINTS" id="PR00702">
    <property type="entry name" value="ACRIFLAVINRP"/>
</dbReference>
<keyword evidence="3" id="KW-1185">Reference proteome</keyword>
<dbReference type="SUPFAM" id="SSF82693">
    <property type="entry name" value="Multidrug efflux transporter AcrB pore domain, PN1, PN2, PC1 and PC2 subdomains"/>
    <property type="match status" value="3"/>
</dbReference>
<organism evidence="2 3">
    <name type="scientific">Sporomusa malonica</name>
    <dbReference type="NCBI Taxonomy" id="112901"/>
    <lineage>
        <taxon>Bacteria</taxon>
        <taxon>Bacillati</taxon>
        <taxon>Bacillota</taxon>
        <taxon>Negativicutes</taxon>
        <taxon>Selenomonadales</taxon>
        <taxon>Sporomusaceae</taxon>
        <taxon>Sporomusa</taxon>
    </lineage>
</organism>
<feature type="transmembrane region" description="Helical" evidence="1">
    <location>
        <begin position="984"/>
        <end position="1007"/>
    </location>
</feature>
<dbReference type="Proteomes" id="UP000192738">
    <property type="component" value="Unassembled WGS sequence"/>
</dbReference>
<dbReference type="SUPFAM" id="SSF82714">
    <property type="entry name" value="Multidrug efflux transporter AcrB TolC docking domain, DN and DC subdomains"/>
    <property type="match status" value="2"/>
</dbReference>
<dbReference type="PANTHER" id="PTHR32063:SF0">
    <property type="entry name" value="SWARMING MOTILITY PROTEIN SWRC"/>
    <property type="match status" value="1"/>
</dbReference>
<keyword evidence="1" id="KW-0472">Membrane</keyword>
<dbReference type="OrthoDB" id="8270at2"/>
<dbReference type="Gene3D" id="1.20.1640.10">
    <property type="entry name" value="Multidrug efflux transporter AcrB transmembrane domain"/>
    <property type="match status" value="2"/>
</dbReference>
<keyword evidence="1" id="KW-0812">Transmembrane</keyword>
<evidence type="ECO:0000313" key="3">
    <source>
        <dbReference type="Proteomes" id="UP000192738"/>
    </source>
</evidence>
<dbReference type="PANTHER" id="PTHR32063">
    <property type="match status" value="1"/>
</dbReference>
<feature type="transmembrane region" description="Helical" evidence="1">
    <location>
        <begin position="358"/>
        <end position="375"/>
    </location>
</feature>